<dbReference type="EMBL" id="AWUW01000049">
    <property type="protein sequence ID" value="ERJ67490.1"/>
    <property type="molecule type" value="Genomic_DNA"/>
</dbReference>
<evidence type="ECO:0000313" key="2">
    <source>
        <dbReference type="EMBL" id="ERJ67490.1"/>
    </source>
</evidence>
<evidence type="ECO:0000313" key="3">
    <source>
        <dbReference type="Proteomes" id="UP000016630"/>
    </source>
</evidence>
<feature type="compositionally biased region" description="Basic and acidic residues" evidence="1">
    <location>
        <begin position="16"/>
        <end position="25"/>
    </location>
</feature>
<dbReference type="Proteomes" id="UP000016630">
    <property type="component" value="Unassembled WGS sequence"/>
</dbReference>
<comment type="caution">
    <text evidence="2">The sequence shown here is derived from an EMBL/GenBank/DDBJ whole genome shotgun (WGS) entry which is preliminary data.</text>
</comment>
<evidence type="ECO:0000256" key="1">
    <source>
        <dbReference type="SAM" id="MobiDB-lite"/>
    </source>
</evidence>
<gene>
    <name evidence="2" type="ORF">HMPREF1555_00791</name>
</gene>
<proteinExistence type="predicted"/>
<accession>A0A0E2LRB7</accession>
<dbReference type="AlphaFoldDB" id="A0A0E2LRB7"/>
<reference evidence="2 3" key="1">
    <citation type="submission" date="2013-06" db="EMBL/GenBank/DDBJ databases">
        <authorList>
            <person name="Weinstock G."/>
            <person name="Sodergren E."/>
            <person name="Lobos E.A."/>
            <person name="Fulton L."/>
            <person name="Fulton R."/>
            <person name="Courtney L."/>
            <person name="Fronick C."/>
            <person name="O'Laughlin M."/>
            <person name="Godfrey J."/>
            <person name="Wilson R.M."/>
            <person name="Miner T."/>
            <person name="Farmer C."/>
            <person name="Delehaunty K."/>
            <person name="Cordes M."/>
            <person name="Minx P."/>
            <person name="Tomlinson C."/>
            <person name="Chen J."/>
            <person name="Wollam A."/>
            <person name="Pepin K.H."/>
            <person name="Bhonagiri V."/>
            <person name="Zhang X."/>
            <person name="Warren W."/>
            <person name="Mitreva M."/>
            <person name="Mardis E.R."/>
            <person name="Wilson R.K."/>
        </authorList>
    </citation>
    <scope>NUCLEOTIDE SEQUENCE [LARGE SCALE GENOMIC DNA]</scope>
    <source>
        <strain evidence="2 3">F0570</strain>
    </source>
</reference>
<protein>
    <submittedName>
        <fullName evidence="2">Uncharacterized protein</fullName>
    </submittedName>
</protein>
<dbReference type="HOGENOM" id="CLU_2001809_0_0_10"/>
<organism evidence="2 3">
    <name type="scientific">Porphyromonas gingivalis F0570</name>
    <dbReference type="NCBI Taxonomy" id="1227271"/>
    <lineage>
        <taxon>Bacteria</taxon>
        <taxon>Pseudomonadati</taxon>
        <taxon>Bacteroidota</taxon>
        <taxon>Bacteroidia</taxon>
        <taxon>Bacteroidales</taxon>
        <taxon>Porphyromonadaceae</taxon>
        <taxon>Porphyromonas</taxon>
    </lineage>
</organism>
<sequence>MVDDESVATRSVSAERSPDTAEESHGILSALPPSDTQPRQLCDKAPTRMEAARPTIHKSHLPKDFFDMGITMINTVLTRYTGISLTNEDNDFPIKRLPKPVAFFKSFCPVGLFRYICRAIEISC</sequence>
<name>A0A0E2LRB7_PORGN</name>
<feature type="region of interest" description="Disordered" evidence="1">
    <location>
        <begin position="1"/>
        <end position="39"/>
    </location>
</feature>